<feature type="repeat" description="ANK" evidence="3">
    <location>
        <begin position="292"/>
        <end position="324"/>
    </location>
</feature>
<feature type="repeat" description="ANK" evidence="3">
    <location>
        <begin position="983"/>
        <end position="1015"/>
    </location>
</feature>
<keyword evidence="1" id="KW-0677">Repeat</keyword>
<proteinExistence type="predicted"/>
<feature type="region of interest" description="Disordered" evidence="4">
    <location>
        <begin position="1314"/>
        <end position="1343"/>
    </location>
</feature>
<evidence type="ECO:0000256" key="1">
    <source>
        <dbReference type="ARBA" id="ARBA00022737"/>
    </source>
</evidence>
<reference evidence="5" key="2">
    <citation type="submission" date="2023-05" db="EMBL/GenBank/DDBJ databases">
        <authorList>
            <consortium name="Lawrence Berkeley National Laboratory"/>
            <person name="Steindorff A."/>
            <person name="Hensen N."/>
            <person name="Bonometti L."/>
            <person name="Westerberg I."/>
            <person name="Brannstrom I.O."/>
            <person name="Guillou S."/>
            <person name="Cros-Aarteil S."/>
            <person name="Calhoun S."/>
            <person name="Haridas S."/>
            <person name="Kuo A."/>
            <person name="Mondo S."/>
            <person name="Pangilinan J."/>
            <person name="Riley R."/>
            <person name="Labutti K."/>
            <person name="Andreopoulos B."/>
            <person name="Lipzen A."/>
            <person name="Chen C."/>
            <person name="Yanf M."/>
            <person name="Daum C."/>
            <person name="Ng V."/>
            <person name="Clum A."/>
            <person name="Ohm R."/>
            <person name="Martin F."/>
            <person name="Silar P."/>
            <person name="Natvig D."/>
            <person name="Lalanne C."/>
            <person name="Gautier V."/>
            <person name="Ament-Velasquez S.L."/>
            <person name="Kruys A."/>
            <person name="Hutchinson M.I."/>
            <person name="Powell A.J."/>
            <person name="Barry K."/>
            <person name="Miller A.N."/>
            <person name="Grigoriev I.V."/>
            <person name="Debuchy R."/>
            <person name="Gladieux P."/>
            <person name="Thoren M.H."/>
            <person name="Johannesson H."/>
        </authorList>
    </citation>
    <scope>NUCLEOTIDE SEQUENCE</scope>
    <source>
        <strain evidence="5">CBS 757.83</strain>
    </source>
</reference>
<feature type="region of interest" description="Disordered" evidence="4">
    <location>
        <begin position="1253"/>
        <end position="1278"/>
    </location>
</feature>
<protein>
    <submittedName>
        <fullName evidence="5">Uncharacterized protein</fullName>
    </submittedName>
</protein>
<feature type="region of interest" description="Disordered" evidence="4">
    <location>
        <begin position="1"/>
        <end position="22"/>
    </location>
</feature>
<feature type="repeat" description="ANK" evidence="3">
    <location>
        <begin position="1016"/>
        <end position="1038"/>
    </location>
</feature>
<dbReference type="PANTHER" id="PTHR24123:SF33">
    <property type="entry name" value="PROTEIN HOS4"/>
    <property type="match status" value="1"/>
</dbReference>
<accession>A0AAN6PYM1</accession>
<evidence type="ECO:0000256" key="2">
    <source>
        <dbReference type="ARBA" id="ARBA00023043"/>
    </source>
</evidence>
<organism evidence="5 6">
    <name type="scientific">Parathielavia hyrcaniae</name>
    <dbReference type="NCBI Taxonomy" id="113614"/>
    <lineage>
        <taxon>Eukaryota</taxon>
        <taxon>Fungi</taxon>
        <taxon>Dikarya</taxon>
        <taxon>Ascomycota</taxon>
        <taxon>Pezizomycotina</taxon>
        <taxon>Sordariomycetes</taxon>
        <taxon>Sordariomycetidae</taxon>
        <taxon>Sordariales</taxon>
        <taxon>Chaetomiaceae</taxon>
        <taxon>Parathielavia</taxon>
    </lineage>
</organism>
<dbReference type="Gene3D" id="1.25.40.20">
    <property type="entry name" value="Ankyrin repeat-containing domain"/>
    <property type="match status" value="4"/>
</dbReference>
<dbReference type="Proteomes" id="UP001305647">
    <property type="component" value="Unassembled WGS sequence"/>
</dbReference>
<keyword evidence="6" id="KW-1185">Reference proteome</keyword>
<dbReference type="PROSITE" id="PS50297">
    <property type="entry name" value="ANK_REP_REGION"/>
    <property type="match status" value="3"/>
</dbReference>
<reference evidence="5" key="1">
    <citation type="journal article" date="2023" name="Mol. Phylogenet. Evol.">
        <title>Genome-scale phylogeny and comparative genomics of the fungal order Sordariales.</title>
        <authorList>
            <person name="Hensen N."/>
            <person name="Bonometti L."/>
            <person name="Westerberg I."/>
            <person name="Brannstrom I.O."/>
            <person name="Guillou S."/>
            <person name="Cros-Aarteil S."/>
            <person name="Calhoun S."/>
            <person name="Haridas S."/>
            <person name="Kuo A."/>
            <person name="Mondo S."/>
            <person name="Pangilinan J."/>
            <person name="Riley R."/>
            <person name="LaButti K."/>
            <person name="Andreopoulos B."/>
            <person name="Lipzen A."/>
            <person name="Chen C."/>
            <person name="Yan M."/>
            <person name="Daum C."/>
            <person name="Ng V."/>
            <person name="Clum A."/>
            <person name="Steindorff A."/>
            <person name="Ohm R.A."/>
            <person name="Martin F."/>
            <person name="Silar P."/>
            <person name="Natvig D.O."/>
            <person name="Lalanne C."/>
            <person name="Gautier V."/>
            <person name="Ament-Velasquez S.L."/>
            <person name="Kruys A."/>
            <person name="Hutchinson M.I."/>
            <person name="Powell A.J."/>
            <person name="Barry K."/>
            <person name="Miller A.N."/>
            <person name="Grigoriev I.V."/>
            <person name="Debuchy R."/>
            <person name="Gladieux P."/>
            <person name="Hiltunen Thoren M."/>
            <person name="Johannesson H."/>
        </authorList>
    </citation>
    <scope>NUCLEOTIDE SEQUENCE</scope>
    <source>
        <strain evidence="5">CBS 757.83</strain>
    </source>
</reference>
<name>A0AAN6PYM1_9PEZI</name>
<feature type="repeat" description="ANK" evidence="3">
    <location>
        <begin position="232"/>
        <end position="258"/>
    </location>
</feature>
<dbReference type="Pfam" id="PF12796">
    <property type="entry name" value="Ank_2"/>
    <property type="match status" value="1"/>
</dbReference>
<feature type="compositionally biased region" description="Basic and acidic residues" evidence="4">
    <location>
        <begin position="1253"/>
        <end position="1266"/>
    </location>
</feature>
<evidence type="ECO:0000313" key="6">
    <source>
        <dbReference type="Proteomes" id="UP001305647"/>
    </source>
</evidence>
<dbReference type="InterPro" id="IPR051165">
    <property type="entry name" value="Multifunctional_ANK_Repeat"/>
</dbReference>
<dbReference type="SUPFAM" id="SSF48403">
    <property type="entry name" value="Ankyrin repeat"/>
    <property type="match status" value="4"/>
</dbReference>
<sequence>MGTGAVDDAPQSPTNDWQPSLQLDTRGSTCMQTCQLPAQSTARMPPTKRDEGAFQRVLVEFGAVPKLVEDCHRRPIADRCWACCSAMWFQLHDLQPARTAVLDIHHPGDDMDPEIKQATRLLEAQRAVDRDGQPLSWVRNRLSSQAGTVYTAREVNKVLAEVVESDGSVGVVKALLALGADVNFARRRHSNTWNKITQRNYPGERSNILLRAVISCRPETVHAIAAHADQANLDTVLHHAIARGNLAVLAALLEHGASPVHLHDDFQEVVFHDNLDLLKVLLSGHHLPCLACRSTGLRIAVENRSLEAVRLLLEHWADVNYGDAIALTRAVEISRPDLVALLLSGSVQPSSRSLDAAVGKLRQYLGENDTTLNREMLELCLSAGASGPETMRLVTEGLVELVRRRHTHLIGIILRHQKPPGQYEAAALIEAVRAEQLEVVAKLLEFKPSPASLAVAVSQAVGVGSPQFRYEVTRLLIASGAEGPCAAEALVKTVHCLVANLRRSDKMSIERDMRLFYLLLHEGKAEVDFDRGEALQIAVRSAAVEVAEEILAKEPSPDSLGAALTWALNVRDEQKKRLLVEMLVRRQVNEDAAGKALVALLKTEPANANIVELLLTRASVNYNNGEVFIHAIRNFRLEIFHLLLGQAISHKSLFTAILEALKVPTSDRKLVFSDLLSRMQPDHLNTALKHVVLEEETDLAMVRMLLDSGADAGHEEGLCIKHAASTLNKDLLRLLSEHMGRHGSIYSQALGGIVSRGKQWIAFEHVEVIGLLLQHGASGPIAGKALVEVVDHLACEQSRAGLAETLLRSLFAASVDVNHENGKVICIAASRGDSWILSLLLAHGATSSSATLALTAAIMAHHDESTLLQLIDIFADQRHATPDFDKSIPGLPPPVFQCLKSYGKSTVVLDGLVSAGCQLGTTIPLNVFSPTMKDREERVVSSELEPASVLMWALLQEEGVVSLAVMEALVRHGADVSYASPKSRTTPLLMAAKSGRVDVARMLIKAGARVSAKDVSGHSALFYASRDGNSELVKLLLESKPVVNDGSLHEASRGFHVQAMKLLLQAGHDCNYRSIKHGGRTALGEIALRASPPADVAAAEEALDLLVSVDASPLLKVHGKTVIFLALDNEHNESITRLLLDRMLYRTLNSHENTYQQGTLHYSPTMYVAKCMLLGPPSETVLQLLKAHGCEDRFYATIEQMQPPGAVGLPEEIRDYERDRRARERQNRLMEEEHANKIRREREKAIALAQLEDDKHHRTIQQREDISQQQRRHRGLDHHQTIQMSAEKHHNEAQIELSAANVHSEVRWQKHTEDLSMVSQKRDADLSHRNKAHHQHLDQRRDKLALESGARELRQARSLAHMREVQRQRWQERSEKHGQQLTYENQRMVQEYEMAWRKQQAKRDGREANLAGAREAHEMKMTELRTHRGNIIGQVNLEELRRWQESERRMKMGQVQGEVVQGRLLT</sequence>
<evidence type="ECO:0000313" key="5">
    <source>
        <dbReference type="EMBL" id="KAK4099501.1"/>
    </source>
</evidence>
<feature type="compositionally biased region" description="Basic and acidic residues" evidence="4">
    <location>
        <begin position="1314"/>
        <end position="1328"/>
    </location>
</feature>
<keyword evidence="2 3" id="KW-0040">ANK repeat</keyword>
<dbReference type="PANTHER" id="PTHR24123">
    <property type="entry name" value="ANKYRIN REPEAT-CONTAINING"/>
    <property type="match status" value="1"/>
</dbReference>
<comment type="caution">
    <text evidence="5">The sequence shown here is derived from an EMBL/GenBank/DDBJ whole genome shotgun (WGS) entry which is preliminary data.</text>
</comment>
<dbReference type="SMART" id="SM00248">
    <property type="entry name" value="ANK"/>
    <property type="match status" value="12"/>
</dbReference>
<evidence type="ECO:0000256" key="3">
    <source>
        <dbReference type="PROSITE-ProRule" id="PRU00023"/>
    </source>
</evidence>
<gene>
    <name evidence="5" type="ORF">N658DRAFT_568022</name>
</gene>
<dbReference type="EMBL" id="MU863648">
    <property type="protein sequence ID" value="KAK4099501.1"/>
    <property type="molecule type" value="Genomic_DNA"/>
</dbReference>
<evidence type="ECO:0000256" key="4">
    <source>
        <dbReference type="SAM" id="MobiDB-lite"/>
    </source>
</evidence>
<dbReference type="InterPro" id="IPR002110">
    <property type="entry name" value="Ankyrin_rpt"/>
</dbReference>
<feature type="compositionally biased region" description="Polar residues" evidence="4">
    <location>
        <begin position="11"/>
        <end position="22"/>
    </location>
</feature>
<dbReference type="PROSITE" id="PS50088">
    <property type="entry name" value="ANK_REPEAT"/>
    <property type="match status" value="4"/>
</dbReference>
<dbReference type="InterPro" id="IPR036770">
    <property type="entry name" value="Ankyrin_rpt-contain_sf"/>
</dbReference>